<dbReference type="Proteomes" id="UP000483802">
    <property type="component" value="Unassembled WGS sequence"/>
</dbReference>
<dbReference type="RefSeq" id="WP_157167670.1">
    <property type="nucleotide sequence ID" value="NZ_WPNZ01000015.1"/>
</dbReference>
<sequence length="448" mass="47664">MSDEAGAEMRERIGSLLRELVDSGAESGLQVAVYVDGKPVVDACAGTGVRDGPYGDGRGSGTETPYKDGRGAGTETPYKGVLGTDTPHSDSHALRTDTPHSDSHALDTDAPHTDSHALDTDAPDGDGRLLRPDTPIHSFSTGKGFMSTLVHVLAERGLLDYATPISHYWPEFGAHGKERATVRDALTHTVGIPQLPAAITPAEMCDWDGMCALVADLEPLWEPGTDSGYHGWTFGWILGETVRRVTGLTPARALRTYVTEPLGVADELFFGVPAPDLARVAPLQEGNWAAWLAGLPPSVPFRRLVVPNRDVWTTAELANRRDFLLADVPAGGTTTARAAARMYAALLGEVDGVRLISPERLAHVSSVAVRGKDLMLLGRYAKGLGYFLGLPETAGEETSFGHHGSGGSIAFADRARGLSFALTRTRLVQGDADRAGRLAADLVRSLMT</sequence>
<dbReference type="GO" id="GO:0016787">
    <property type="term" value="F:hydrolase activity"/>
    <property type="evidence" value="ECO:0007669"/>
    <property type="project" value="UniProtKB-KW"/>
</dbReference>
<dbReference type="EMBL" id="WPNZ01000015">
    <property type="protein sequence ID" value="MVO88206.1"/>
    <property type="molecule type" value="Genomic_DNA"/>
</dbReference>
<keyword evidence="4" id="KW-1185">Reference proteome</keyword>
<evidence type="ECO:0000313" key="3">
    <source>
        <dbReference type="EMBL" id="MVO88206.1"/>
    </source>
</evidence>
<reference evidence="3 4" key="1">
    <citation type="submission" date="2019-11" db="EMBL/GenBank/DDBJ databases">
        <title>Streptomyces typhae sp. nov., a novel endophytic actinomycete isolated from the root of cattail pollen (Typha angustifolia L.).</title>
        <authorList>
            <person name="Peng C."/>
        </authorList>
    </citation>
    <scope>NUCLEOTIDE SEQUENCE [LARGE SCALE GENOMIC DNA]</scope>
    <source>
        <strain evidence="4">p1417</strain>
    </source>
</reference>
<organism evidence="3 4">
    <name type="scientific">Streptomyces typhae</name>
    <dbReference type="NCBI Taxonomy" id="2681492"/>
    <lineage>
        <taxon>Bacteria</taxon>
        <taxon>Bacillati</taxon>
        <taxon>Actinomycetota</taxon>
        <taxon>Actinomycetes</taxon>
        <taxon>Kitasatosporales</taxon>
        <taxon>Streptomycetaceae</taxon>
        <taxon>Streptomyces</taxon>
    </lineage>
</organism>
<feature type="domain" description="Beta-lactamase-related" evidence="2">
    <location>
        <begin position="16"/>
        <end position="441"/>
    </location>
</feature>
<dbReference type="Gene3D" id="3.40.710.10">
    <property type="entry name" value="DD-peptidase/beta-lactamase superfamily"/>
    <property type="match status" value="1"/>
</dbReference>
<gene>
    <name evidence="3" type="ORF">GPA10_26460</name>
</gene>
<dbReference type="PANTHER" id="PTHR43319:SF3">
    <property type="entry name" value="BETA-LACTAMASE-RELATED DOMAIN-CONTAINING PROTEIN"/>
    <property type="match status" value="1"/>
</dbReference>
<dbReference type="InterPro" id="IPR052907">
    <property type="entry name" value="Beta-lactamase/esterase"/>
</dbReference>
<dbReference type="InterPro" id="IPR001466">
    <property type="entry name" value="Beta-lactam-related"/>
</dbReference>
<dbReference type="Pfam" id="PF00144">
    <property type="entry name" value="Beta-lactamase"/>
    <property type="match status" value="1"/>
</dbReference>
<protein>
    <submittedName>
        <fullName evidence="3">Serine hydrolase</fullName>
    </submittedName>
</protein>
<evidence type="ECO:0000256" key="1">
    <source>
        <dbReference type="SAM" id="MobiDB-lite"/>
    </source>
</evidence>
<name>A0A6L6X3D1_9ACTN</name>
<dbReference type="SUPFAM" id="SSF56601">
    <property type="entry name" value="beta-lactamase/transpeptidase-like"/>
    <property type="match status" value="1"/>
</dbReference>
<feature type="compositionally biased region" description="Basic and acidic residues" evidence="1">
    <location>
        <begin position="87"/>
        <end position="131"/>
    </location>
</feature>
<accession>A0A6L6X3D1</accession>
<feature type="region of interest" description="Disordered" evidence="1">
    <location>
        <begin position="47"/>
        <end position="134"/>
    </location>
</feature>
<comment type="caution">
    <text evidence="3">The sequence shown here is derived from an EMBL/GenBank/DDBJ whole genome shotgun (WGS) entry which is preliminary data.</text>
</comment>
<proteinExistence type="predicted"/>
<dbReference type="AlphaFoldDB" id="A0A6L6X3D1"/>
<dbReference type="PANTHER" id="PTHR43319">
    <property type="entry name" value="BETA-LACTAMASE-RELATED"/>
    <property type="match status" value="1"/>
</dbReference>
<evidence type="ECO:0000313" key="4">
    <source>
        <dbReference type="Proteomes" id="UP000483802"/>
    </source>
</evidence>
<evidence type="ECO:0000259" key="2">
    <source>
        <dbReference type="Pfam" id="PF00144"/>
    </source>
</evidence>
<keyword evidence="3" id="KW-0378">Hydrolase</keyword>
<dbReference type="InterPro" id="IPR012338">
    <property type="entry name" value="Beta-lactam/transpept-like"/>
</dbReference>